<evidence type="ECO:0000256" key="5">
    <source>
        <dbReference type="ARBA" id="ARBA00022723"/>
    </source>
</evidence>
<dbReference type="GO" id="GO:0016832">
    <property type="term" value="F:aldehyde-lyase activity"/>
    <property type="evidence" value="ECO:0007669"/>
    <property type="project" value="TreeGrafter"/>
</dbReference>
<reference evidence="15" key="1">
    <citation type="submission" date="2020-10" db="EMBL/GenBank/DDBJ databases">
        <authorList>
            <person name="Gilroy R."/>
        </authorList>
    </citation>
    <scope>NUCLEOTIDE SEQUENCE</scope>
    <source>
        <strain evidence="15">ChiSjej6B24-2974</strain>
    </source>
</reference>
<dbReference type="Pfam" id="PF00596">
    <property type="entry name" value="Aldolase_II"/>
    <property type="match status" value="1"/>
</dbReference>
<dbReference type="FunFam" id="3.40.225.10:FF:000001">
    <property type="entry name" value="L-ribulose-5-phosphate 4-epimerase UlaF"/>
    <property type="match status" value="1"/>
</dbReference>
<evidence type="ECO:0000256" key="3">
    <source>
        <dbReference type="ARBA" id="ARBA00010037"/>
    </source>
</evidence>
<keyword evidence="5" id="KW-0479">Metal-binding</keyword>
<dbReference type="GO" id="GO:0008742">
    <property type="term" value="F:L-ribulose-phosphate 4-epimerase activity"/>
    <property type="evidence" value="ECO:0007669"/>
    <property type="project" value="UniProtKB-EC"/>
</dbReference>
<dbReference type="SMART" id="SM01007">
    <property type="entry name" value="Aldolase_II"/>
    <property type="match status" value="1"/>
</dbReference>
<dbReference type="EMBL" id="DVFZ01000116">
    <property type="protein sequence ID" value="HIQ83873.1"/>
    <property type="molecule type" value="Genomic_DNA"/>
</dbReference>
<dbReference type="InterPro" id="IPR036409">
    <property type="entry name" value="Aldolase_II/adducin_N_sf"/>
</dbReference>
<comment type="pathway">
    <text evidence="12">Carbohydrate degradation; L-arabinose degradation via L-ribulose; D-xylulose 5-phosphate from L-arabinose (bacterial route): step 3/3.</text>
</comment>
<dbReference type="Proteomes" id="UP000824260">
    <property type="component" value="Unassembled WGS sequence"/>
</dbReference>
<dbReference type="InterPro" id="IPR001303">
    <property type="entry name" value="Aldolase_II/adducin_N"/>
</dbReference>
<dbReference type="AlphaFoldDB" id="A0A9D1CXN0"/>
<comment type="catalytic activity">
    <reaction evidence="1">
        <text>L-ribulose 5-phosphate = D-xylulose 5-phosphate</text>
        <dbReference type="Rhea" id="RHEA:22368"/>
        <dbReference type="ChEBI" id="CHEBI:57737"/>
        <dbReference type="ChEBI" id="CHEBI:58226"/>
        <dbReference type="EC" id="5.1.3.4"/>
    </reaction>
</comment>
<dbReference type="GO" id="GO:0019568">
    <property type="term" value="P:arabinose catabolic process"/>
    <property type="evidence" value="ECO:0007669"/>
    <property type="project" value="UniProtKB-KW"/>
</dbReference>
<evidence type="ECO:0000256" key="4">
    <source>
        <dbReference type="ARBA" id="ARBA00013186"/>
    </source>
</evidence>
<feature type="domain" description="Class II aldolase/adducin N-terminal" evidence="14">
    <location>
        <begin position="7"/>
        <end position="196"/>
    </location>
</feature>
<evidence type="ECO:0000256" key="9">
    <source>
        <dbReference type="ARBA" id="ARBA00023277"/>
    </source>
</evidence>
<evidence type="ECO:0000256" key="2">
    <source>
        <dbReference type="ARBA" id="ARBA00001947"/>
    </source>
</evidence>
<evidence type="ECO:0000313" key="15">
    <source>
        <dbReference type="EMBL" id="HIQ83873.1"/>
    </source>
</evidence>
<gene>
    <name evidence="15" type="ORF">IAA52_12345</name>
</gene>
<name>A0A9D1CXN0_9FIRM</name>
<dbReference type="SUPFAM" id="SSF53639">
    <property type="entry name" value="AraD/HMP-PK domain-like"/>
    <property type="match status" value="1"/>
</dbReference>
<keyword evidence="7" id="KW-0054">Arabinose catabolism</keyword>
<evidence type="ECO:0000256" key="1">
    <source>
        <dbReference type="ARBA" id="ARBA00001726"/>
    </source>
</evidence>
<dbReference type="NCBIfam" id="NF006047">
    <property type="entry name" value="PRK08193.1"/>
    <property type="match status" value="1"/>
</dbReference>
<evidence type="ECO:0000256" key="11">
    <source>
        <dbReference type="ARBA" id="ARBA00053542"/>
    </source>
</evidence>
<evidence type="ECO:0000256" key="12">
    <source>
        <dbReference type="ARBA" id="ARBA00060520"/>
    </source>
</evidence>
<dbReference type="GO" id="GO:0046872">
    <property type="term" value="F:metal ion binding"/>
    <property type="evidence" value="ECO:0007669"/>
    <property type="project" value="UniProtKB-KW"/>
</dbReference>
<sequence>MYRKLKERVYEANMELFHRNLIVYTWGNVSEVDREKGVMAIKPSGVPYEELKPEMIVIQSLETGEVLSEGYRPSTDAPTHLAMYRAFEKIGGMVHTHSTCATAWAQAGLSIPCMGTTHADYFYGDIPVTRFLTPEETEEDYEGNTGKVIIEAFQGRDPMHTPAVLANGHGPFTWGKNGADAVYNAVVLEELSKMALMSRALKPSVGELPRHIIDKHFMRKHGPNAYYGQK</sequence>
<evidence type="ECO:0000256" key="6">
    <source>
        <dbReference type="ARBA" id="ARBA00022833"/>
    </source>
</evidence>
<dbReference type="InterPro" id="IPR050197">
    <property type="entry name" value="Aldolase_class_II_sugar_metab"/>
</dbReference>
<dbReference type="Gene3D" id="3.40.225.10">
    <property type="entry name" value="Class II aldolase/adducin N-terminal domain"/>
    <property type="match status" value="1"/>
</dbReference>
<evidence type="ECO:0000256" key="10">
    <source>
        <dbReference type="ARBA" id="ARBA00032206"/>
    </source>
</evidence>
<evidence type="ECO:0000256" key="8">
    <source>
        <dbReference type="ARBA" id="ARBA00023235"/>
    </source>
</evidence>
<proteinExistence type="inferred from homology"/>
<keyword evidence="9" id="KW-0119">Carbohydrate metabolism</keyword>
<organism evidence="15 16">
    <name type="scientific">Candidatus Pullichristensenella stercorigallinarum</name>
    <dbReference type="NCBI Taxonomy" id="2840909"/>
    <lineage>
        <taxon>Bacteria</taxon>
        <taxon>Bacillati</taxon>
        <taxon>Bacillota</taxon>
        <taxon>Clostridia</taxon>
        <taxon>Candidatus Pullichristensenella</taxon>
    </lineage>
</organism>
<comment type="similarity">
    <text evidence="3">Belongs to the aldolase class II family. AraD/FucA subfamily.</text>
</comment>
<accession>A0A9D1CXN0</accession>
<evidence type="ECO:0000256" key="13">
    <source>
        <dbReference type="ARBA" id="ARBA00074961"/>
    </source>
</evidence>
<protein>
    <recommendedName>
        <fullName evidence="13">L-ribulose-5-phosphate 4-epimerase</fullName>
        <ecNumber evidence="4">5.1.3.4</ecNumber>
    </recommendedName>
    <alternativeName>
        <fullName evidence="10">Phosphoribulose isomerase</fullName>
    </alternativeName>
</protein>
<dbReference type="PANTHER" id="PTHR22789:SF9">
    <property type="entry name" value="L-RIBULOSE-5-PHOSPHATE 4-EPIMERASE ULAF"/>
    <property type="match status" value="1"/>
</dbReference>
<comment type="cofactor">
    <cofactor evidence="2">
        <name>Zn(2+)</name>
        <dbReference type="ChEBI" id="CHEBI:29105"/>
    </cofactor>
</comment>
<dbReference type="EC" id="5.1.3.4" evidence="4"/>
<comment type="caution">
    <text evidence="15">The sequence shown here is derived from an EMBL/GenBank/DDBJ whole genome shotgun (WGS) entry which is preliminary data.</text>
</comment>
<keyword evidence="6" id="KW-0862">Zinc</keyword>
<evidence type="ECO:0000259" key="14">
    <source>
        <dbReference type="SMART" id="SM01007"/>
    </source>
</evidence>
<reference evidence="15" key="2">
    <citation type="journal article" date="2021" name="PeerJ">
        <title>Extensive microbial diversity within the chicken gut microbiome revealed by metagenomics and culture.</title>
        <authorList>
            <person name="Gilroy R."/>
            <person name="Ravi A."/>
            <person name="Getino M."/>
            <person name="Pursley I."/>
            <person name="Horton D.L."/>
            <person name="Alikhan N.F."/>
            <person name="Baker D."/>
            <person name="Gharbi K."/>
            <person name="Hall N."/>
            <person name="Watson M."/>
            <person name="Adriaenssens E.M."/>
            <person name="Foster-Nyarko E."/>
            <person name="Jarju S."/>
            <person name="Secka A."/>
            <person name="Antonio M."/>
            <person name="Oren A."/>
            <person name="Chaudhuri R.R."/>
            <person name="La Ragione R."/>
            <person name="Hildebrand F."/>
            <person name="Pallen M.J."/>
        </authorList>
    </citation>
    <scope>NUCLEOTIDE SEQUENCE</scope>
    <source>
        <strain evidence="15">ChiSjej6B24-2974</strain>
    </source>
</reference>
<dbReference type="GO" id="GO:0005829">
    <property type="term" value="C:cytosol"/>
    <property type="evidence" value="ECO:0007669"/>
    <property type="project" value="TreeGrafter"/>
</dbReference>
<evidence type="ECO:0000313" key="16">
    <source>
        <dbReference type="Proteomes" id="UP000824260"/>
    </source>
</evidence>
<dbReference type="PANTHER" id="PTHR22789">
    <property type="entry name" value="FUCULOSE PHOSPHATE ALDOLASE"/>
    <property type="match status" value="1"/>
</dbReference>
<comment type="function">
    <text evidence="11">Involved in the degradation of L-arabinose. Catalyzes the interconversion of L-ribulose 5-phosphate (LRu5P) and D-xylulose 5-phosphate (D-Xu5P) via a retroaldol/aldol mechanism (carbon-carbon bond cleavage analogous to a class II aldolase reaction).</text>
</comment>
<keyword evidence="8" id="KW-0413">Isomerase</keyword>
<evidence type="ECO:0000256" key="7">
    <source>
        <dbReference type="ARBA" id="ARBA00022935"/>
    </source>
</evidence>
<dbReference type="NCBIfam" id="NF009003">
    <property type="entry name" value="PRK12348.1"/>
    <property type="match status" value="1"/>
</dbReference>